<gene>
    <name evidence="1" type="ORF">COO09_19850</name>
</gene>
<keyword evidence="2" id="KW-1185">Reference proteome</keyword>
<dbReference type="CDD" id="cd16441">
    <property type="entry name" value="beta_Kdo_transferase_KpsS"/>
    <property type="match status" value="1"/>
</dbReference>
<dbReference type="GO" id="GO:0015774">
    <property type="term" value="P:polysaccharide transport"/>
    <property type="evidence" value="ECO:0007669"/>
    <property type="project" value="InterPro"/>
</dbReference>
<dbReference type="InterPro" id="IPR007833">
    <property type="entry name" value="Capsule_polysaccharide_synth"/>
</dbReference>
<protein>
    <submittedName>
        <fullName evidence="1">Capsular biosynthesis protein</fullName>
    </submittedName>
</protein>
<dbReference type="EMBL" id="NWUF01000027">
    <property type="protein sequence ID" value="PCE40467.1"/>
    <property type="molecule type" value="Genomic_DNA"/>
</dbReference>
<accession>A0A2A4FQM4</accession>
<evidence type="ECO:0000313" key="2">
    <source>
        <dbReference type="Proteomes" id="UP000218934"/>
    </source>
</evidence>
<proteinExistence type="predicted"/>
<dbReference type="Pfam" id="PF05159">
    <property type="entry name" value="Capsule_synth"/>
    <property type="match status" value="1"/>
</dbReference>
<name>A0A2A4FQM4_9SPHN</name>
<sequence>MKLHDIAKQRFLLLQGPPGPFFDRLGAGLRGLGHAVHRINLNAGDVASWTGPSIDYRGTSERWPSFVDDYLVQHSITDVILFGDCRPLHNAARGMARLRGVRVHVFEEGYIRPDWATLELDGVNGHSLLPRDPKWYLDAARTLPPLAKRPTVPSRFRRRAQEATSYYARTSLGKWRFPHYKSHRDRSAAAEALGWLKQFALRKLHEGQAETALAALEGKRYFALPLQLSSDHQIRVHSLFGTMQAGASYVIESFARSAPDDTYLLVKEHPLDSSLFSWRRFIRREARRLNIEDRVLFAKGGNIDDIVENSLGVVTVNSTTGTLALANGIPVIALGQAVYNIPGITFEGPLDAFWSDPTPPDPRIWDAFSRVLQARCLVYGGFASDEGIEMLVEGSIARLVEASKIIDITKHLRTGTAQAAE</sequence>
<comment type="caution">
    <text evidence="1">The sequence shown here is derived from an EMBL/GenBank/DDBJ whole genome shotgun (WGS) entry which is preliminary data.</text>
</comment>
<organism evidence="1 2">
    <name type="scientific">Rhizorhabdus dicambivorans</name>
    <dbReference type="NCBI Taxonomy" id="1850238"/>
    <lineage>
        <taxon>Bacteria</taxon>
        <taxon>Pseudomonadati</taxon>
        <taxon>Pseudomonadota</taxon>
        <taxon>Alphaproteobacteria</taxon>
        <taxon>Sphingomonadales</taxon>
        <taxon>Sphingomonadaceae</taxon>
        <taxon>Rhizorhabdus</taxon>
    </lineage>
</organism>
<dbReference type="Proteomes" id="UP000218934">
    <property type="component" value="Unassembled WGS sequence"/>
</dbReference>
<dbReference type="KEGG" id="rdi:CMV14_00105"/>
<dbReference type="AlphaFoldDB" id="A0A2A4FQM4"/>
<evidence type="ECO:0000313" key="1">
    <source>
        <dbReference type="EMBL" id="PCE40467.1"/>
    </source>
</evidence>
<dbReference type="GO" id="GO:0000271">
    <property type="term" value="P:polysaccharide biosynthetic process"/>
    <property type="evidence" value="ECO:0007669"/>
    <property type="project" value="InterPro"/>
</dbReference>
<dbReference type="RefSeq" id="WP_066968346.1">
    <property type="nucleotide sequence ID" value="NZ_CP023449.1"/>
</dbReference>
<reference evidence="1 2" key="1">
    <citation type="submission" date="2017-09" db="EMBL/GenBank/DDBJ databases">
        <title>The Catabolism of 3,6-Dichlorosalicylic acid is Initiated by the Cytochrome P450 Monooxygenase DsmABC in Rhizorhabdus dicambivorans Ndbn-20.</title>
        <authorList>
            <person name="Na L."/>
        </authorList>
    </citation>
    <scope>NUCLEOTIDE SEQUENCE [LARGE SCALE GENOMIC DNA]</scope>
    <source>
        <strain evidence="1 2">Ndbn-20m</strain>
    </source>
</reference>
<dbReference type="OrthoDB" id="9794206at2"/>